<name>A0A6J1N197_BICAN</name>
<gene>
    <name evidence="4" type="primary">LOC112048355</name>
</gene>
<feature type="signal peptide" evidence="2">
    <location>
        <begin position="1"/>
        <end position="19"/>
    </location>
</feature>
<feature type="chain" id="PRO_5027080030" evidence="2">
    <location>
        <begin position="20"/>
        <end position="209"/>
    </location>
</feature>
<proteinExistence type="predicted"/>
<reference evidence="4" key="1">
    <citation type="submission" date="2025-08" db="UniProtKB">
        <authorList>
            <consortium name="RefSeq"/>
        </authorList>
    </citation>
    <scope>IDENTIFICATION</scope>
</reference>
<evidence type="ECO:0000313" key="4">
    <source>
        <dbReference type="RefSeq" id="XP_023941625.1"/>
    </source>
</evidence>
<dbReference type="AlphaFoldDB" id="A0A6J1N197"/>
<protein>
    <submittedName>
        <fullName evidence="4">Uncharacterized protein LOC112048355</fullName>
    </submittedName>
</protein>
<dbReference type="Proteomes" id="UP001652582">
    <property type="component" value="Chromosome Z"/>
</dbReference>
<feature type="region of interest" description="Disordered" evidence="1">
    <location>
        <begin position="36"/>
        <end position="209"/>
    </location>
</feature>
<dbReference type="GeneID" id="112048355"/>
<sequence>MRILAIIVLFSCLASQAMARPQDDAEPRAVANRGALLKRGLAGKQKTTTTTPAQEEVEYEDEGDYPAEGEAQEPSTEAAPSSTEGKKLVGGLPVRPFRSNTDLLETLKRRRAQAVGGKSQGGSSSVTQQQVEAQTEAPVKANFSKKRFNTATRETKAEDAPAPAPSKPSRGRFGRPSSRSVQEAEPEEQNDTTSPPARTGRTFSRRGGN</sequence>
<keyword evidence="3" id="KW-1185">Reference proteome</keyword>
<keyword evidence="2" id="KW-0732">Signal</keyword>
<feature type="compositionally biased region" description="Acidic residues" evidence="1">
    <location>
        <begin position="55"/>
        <end position="71"/>
    </location>
</feature>
<evidence type="ECO:0000256" key="2">
    <source>
        <dbReference type="SAM" id="SignalP"/>
    </source>
</evidence>
<dbReference type="OrthoDB" id="8197504at2759"/>
<dbReference type="RefSeq" id="XP_023941625.1">
    <property type="nucleotide sequence ID" value="XM_024085857.2"/>
</dbReference>
<evidence type="ECO:0000313" key="3">
    <source>
        <dbReference type="Proteomes" id="UP001652582"/>
    </source>
</evidence>
<feature type="compositionally biased region" description="Low complexity" evidence="1">
    <location>
        <begin position="115"/>
        <end position="131"/>
    </location>
</feature>
<organism evidence="3 4">
    <name type="scientific">Bicyclus anynana</name>
    <name type="common">Squinting bush brown butterfly</name>
    <dbReference type="NCBI Taxonomy" id="110368"/>
    <lineage>
        <taxon>Eukaryota</taxon>
        <taxon>Metazoa</taxon>
        <taxon>Ecdysozoa</taxon>
        <taxon>Arthropoda</taxon>
        <taxon>Hexapoda</taxon>
        <taxon>Insecta</taxon>
        <taxon>Pterygota</taxon>
        <taxon>Neoptera</taxon>
        <taxon>Endopterygota</taxon>
        <taxon>Lepidoptera</taxon>
        <taxon>Glossata</taxon>
        <taxon>Ditrysia</taxon>
        <taxon>Papilionoidea</taxon>
        <taxon>Nymphalidae</taxon>
        <taxon>Satyrinae</taxon>
        <taxon>Satyrini</taxon>
        <taxon>Mycalesina</taxon>
        <taxon>Bicyclus</taxon>
    </lineage>
</organism>
<accession>A0A6J1N197</accession>
<feature type="compositionally biased region" description="Polar residues" evidence="1">
    <location>
        <begin position="73"/>
        <end position="83"/>
    </location>
</feature>
<dbReference type="KEGG" id="bany:112048355"/>
<evidence type="ECO:0000256" key="1">
    <source>
        <dbReference type="SAM" id="MobiDB-lite"/>
    </source>
</evidence>